<dbReference type="GO" id="GO:0098978">
    <property type="term" value="C:glutamatergic synapse"/>
    <property type="evidence" value="ECO:0007669"/>
    <property type="project" value="UniProtKB-ARBA"/>
</dbReference>
<evidence type="ECO:0000256" key="4">
    <source>
        <dbReference type="ARBA" id="ARBA00022481"/>
    </source>
</evidence>
<keyword evidence="3" id="KW-1003">Cell membrane</keyword>
<dbReference type="GO" id="GO:0007165">
    <property type="term" value="P:signal transduction"/>
    <property type="evidence" value="ECO:0007669"/>
    <property type="project" value="TreeGrafter"/>
</dbReference>
<evidence type="ECO:0000256" key="8">
    <source>
        <dbReference type="ARBA" id="ARBA00023136"/>
    </source>
</evidence>
<comment type="caution">
    <text evidence="13">The sequence shown here is derived from an EMBL/GenBank/DDBJ whole genome shotgun (WGS) entry which is preliminary data.</text>
</comment>
<evidence type="ECO:0000256" key="10">
    <source>
        <dbReference type="ARBA" id="ARBA00034100"/>
    </source>
</evidence>
<comment type="function">
    <text evidence="11">Plays a role in intracellular trafficking and contributes to the macromolecular organization of group 1 metabotropic glutamate receptors (mGluRs) at synapses.</text>
</comment>
<dbReference type="Pfam" id="PF00595">
    <property type="entry name" value="PDZ"/>
    <property type="match status" value="1"/>
</dbReference>
<keyword evidence="8" id="KW-0472">Membrane</keyword>
<evidence type="ECO:0000256" key="2">
    <source>
        <dbReference type="ARBA" id="ARBA00004556"/>
    </source>
</evidence>
<dbReference type="InterPro" id="IPR036034">
    <property type="entry name" value="PDZ_sf"/>
</dbReference>
<feature type="domain" description="PDZ" evidence="12">
    <location>
        <begin position="143"/>
        <end position="232"/>
    </location>
</feature>
<comment type="subcellular location">
    <subcellularLocation>
        <location evidence="1">Cell membrane</location>
        <topology evidence="1">Peripheral membrane protein</topology>
        <orientation evidence="1">Cytoplasmic side</orientation>
    </subcellularLocation>
    <subcellularLocation>
        <location evidence="2">Cytoplasm</location>
        <location evidence="2">Perinuclear region</location>
    </subcellularLocation>
    <subcellularLocation>
        <location evidence="10">Postsynaptic cell membrane</location>
    </subcellularLocation>
</comment>
<dbReference type="AlphaFoldDB" id="A0AAW1BYK1"/>
<keyword evidence="13" id="KW-0675">Receptor</keyword>
<accession>A0AAW1BYK1</accession>
<dbReference type="Proteomes" id="UP001474421">
    <property type="component" value="Unassembled WGS sequence"/>
</dbReference>
<keyword evidence="4" id="KW-0488">Methylation</keyword>
<evidence type="ECO:0000313" key="14">
    <source>
        <dbReference type="Proteomes" id="UP001474421"/>
    </source>
</evidence>
<name>A0AAW1BYK1_CROAD</name>
<evidence type="ECO:0000256" key="7">
    <source>
        <dbReference type="ARBA" id="ARBA00023018"/>
    </source>
</evidence>
<dbReference type="SMART" id="SM00228">
    <property type="entry name" value="PDZ"/>
    <property type="match status" value="1"/>
</dbReference>
<dbReference type="Gene3D" id="2.30.42.10">
    <property type="match status" value="1"/>
</dbReference>
<keyword evidence="5" id="KW-0963">Cytoplasm</keyword>
<keyword evidence="7" id="KW-0770">Synapse</keyword>
<proteinExistence type="predicted"/>
<evidence type="ECO:0000313" key="13">
    <source>
        <dbReference type="EMBL" id="KAK9407135.1"/>
    </source>
</evidence>
<protein>
    <submittedName>
        <fullName evidence="13">General receptor for phosphoinositides 1-associated scaffold protein</fullName>
    </submittedName>
</protein>
<dbReference type="CDD" id="cd06713">
    <property type="entry name" value="PDZ_tamalin_CYTIP-like"/>
    <property type="match status" value="1"/>
</dbReference>
<evidence type="ECO:0000256" key="9">
    <source>
        <dbReference type="ARBA" id="ARBA00023257"/>
    </source>
</evidence>
<dbReference type="GO" id="GO:0048471">
    <property type="term" value="C:perinuclear region of cytoplasm"/>
    <property type="evidence" value="ECO:0007669"/>
    <property type="project" value="UniProtKB-SubCell"/>
</dbReference>
<sequence>MGVSRCGPDYRLCRRSFSRPLAPPPLPLPFLPVLSREAKHFQGLGTRGETPSGFRCPVLGGRAAFPPVFSLSFHSPRKPSPLLLRGTCLGSTRSGAVLLPSPALLLDAGGALLRALEGAAWEKEGSAFKWHSLSQSPEQHRKVITLEKEESQTYGFEIQTYGLHHQDTKHVEMFTFVCRVHENSPAQAAGLKPGDTITGVNGLNVEGIRHREIVEIIKASGNVLRLDTLYGASIRRAELEARLQYLKQTLYEKWGEYRSLMVQEQRLVHGIVVKDPSIYDTLESVRSCLYGSTPYGMLLRGAGSTYSSVGCVSTATDETEESLYQTCFFDSADSLDIVSAAAQSSRPKTTLTRSISVKCTTTTTTSSSSNGDAYFWDKSGESKNSVVTSRPSKSKQGSFRKRLLKFIPGLNRSLEEEESQL</sequence>
<organism evidence="13 14">
    <name type="scientific">Crotalus adamanteus</name>
    <name type="common">Eastern diamondback rattlesnake</name>
    <dbReference type="NCBI Taxonomy" id="8729"/>
    <lineage>
        <taxon>Eukaryota</taxon>
        <taxon>Metazoa</taxon>
        <taxon>Chordata</taxon>
        <taxon>Craniata</taxon>
        <taxon>Vertebrata</taxon>
        <taxon>Euteleostomi</taxon>
        <taxon>Lepidosauria</taxon>
        <taxon>Squamata</taxon>
        <taxon>Bifurcata</taxon>
        <taxon>Unidentata</taxon>
        <taxon>Episquamata</taxon>
        <taxon>Toxicofera</taxon>
        <taxon>Serpentes</taxon>
        <taxon>Colubroidea</taxon>
        <taxon>Viperidae</taxon>
        <taxon>Crotalinae</taxon>
        <taxon>Crotalus</taxon>
    </lineage>
</organism>
<dbReference type="GO" id="GO:0045211">
    <property type="term" value="C:postsynaptic membrane"/>
    <property type="evidence" value="ECO:0007669"/>
    <property type="project" value="UniProtKB-SubCell"/>
</dbReference>
<evidence type="ECO:0000256" key="6">
    <source>
        <dbReference type="ARBA" id="ARBA00022553"/>
    </source>
</evidence>
<evidence type="ECO:0000256" key="5">
    <source>
        <dbReference type="ARBA" id="ARBA00022490"/>
    </source>
</evidence>
<dbReference type="PANTHER" id="PTHR15963:SF3">
    <property type="entry name" value="PROTEIN TAMALIN"/>
    <property type="match status" value="1"/>
</dbReference>
<evidence type="ECO:0000259" key="12">
    <source>
        <dbReference type="PROSITE" id="PS50106"/>
    </source>
</evidence>
<dbReference type="EMBL" id="JAOTOJ010000002">
    <property type="protein sequence ID" value="KAK9407135.1"/>
    <property type="molecule type" value="Genomic_DNA"/>
</dbReference>
<dbReference type="PROSITE" id="PS50106">
    <property type="entry name" value="PDZ"/>
    <property type="match status" value="1"/>
</dbReference>
<keyword evidence="9" id="KW-0628">Postsynaptic cell membrane</keyword>
<keyword evidence="6" id="KW-0597">Phosphoprotein</keyword>
<evidence type="ECO:0000256" key="11">
    <source>
        <dbReference type="ARBA" id="ARBA00058705"/>
    </source>
</evidence>
<dbReference type="FunFam" id="2.30.42.10:FF:000157">
    <property type="entry name" value="General receptor for phosphoinositides 1-associated scaffold protein"/>
    <property type="match status" value="1"/>
</dbReference>
<dbReference type="InterPro" id="IPR052122">
    <property type="entry name" value="Intracell_Traff_Signaling_Reg"/>
</dbReference>
<gene>
    <name evidence="13" type="ORF">NXF25_005909</name>
</gene>
<evidence type="ECO:0000256" key="3">
    <source>
        <dbReference type="ARBA" id="ARBA00022475"/>
    </source>
</evidence>
<keyword evidence="14" id="KW-1185">Reference proteome</keyword>
<dbReference type="SUPFAM" id="SSF50156">
    <property type="entry name" value="PDZ domain-like"/>
    <property type="match status" value="1"/>
</dbReference>
<evidence type="ECO:0000256" key="1">
    <source>
        <dbReference type="ARBA" id="ARBA00004413"/>
    </source>
</evidence>
<dbReference type="PANTHER" id="PTHR15963">
    <property type="entry name" value="GENERAL RECEPTOR FOR PHOSPHOINOSITIDES 1-ASSOCIATED SCAFFOLD PROTEIN-RELATED"/>
    <property type="match status" value="1"/>
</dbReference>
<reference evidence="13 14" key="1">
    <citation type="journal article" date="2024" name="Proc. Natl. Acad. Sci. U.S.A.">
        <title>The genetic regulatory architecture and epigenomic basis for age-related changes in rattlesnake venom.</title>
        <authorList>
            <person name="Hogan M.P."/>
            <person name="Holding M.L."/>
            <person name="Nystrom G.S."/>
            <person name="Colston T.J."/>
            <person name="Bartlett D.A."/>
            <person name="Mason A.J."/>
            <person name="Ellsworth S.A."/>
            <person name="Rautsaw R.M."/>
            <person name="Lawrence K.C."/>
            <person name="Strickland J.L."/>
            <person name="He B."/>
            <person name="Fraser P."/>
            <person name="Margres M.J."/>
            <person name="Gilbert D.M."/>
            <person name="Gibbs H.L."/>
            <person name="Parkinson C.L."/>
            <person name="Rokyta D.R."/>
        </authorList>
    </citation>
    <scope>NUCLEOTIDE SEQUENCE [LARGE SCALE GENOMIC DNA]</scope>
    <source>
        <strain evidence="13">DRR0105</strain>
    </source>
</reference>
<dbReference type="InterPro" id="IPR001478">
    <property type="entry name" value="PDZ"/>
</dbReference>